<feature type="domain" description="Phosphatidic acid phosphatase type 2/haloperoxidase" evidence="3">
    <location>
        <begin position="79"/>
        <end position="189"/>
    </location>
</feature>
<evidence type="ECO:0000313" key="4">
    <source>
        <dbReference type="EMBL" id="BCK56028.1"/>
    </source>
</evidence>
<feature type="transmembrane region" description="Helical" evidence="2">
    <location>
        <begin position="121"/>
        <end position="143"/>
    </location>
</feature>
<dbReference type="EMBL" id="AP023396">
    <property type="protein sequence ID" value="BCK56028.1"/>
    <property type="molecule type" value="Genomic_DNA"/>
</dbReference>
<dbReference type="SUPFAM" id="SSF48317">
    <property type="entry name" value="Acid phosphatase/Vanadium-dependent haloperoxidase"/>
    <property type="match status" value="1"/>
</dbReference>
<dbReference type="InterPro" id="IPR036938">
    <property type="entry name" value="PAP2/HPO_sf"/>
</dbReference>
<dbReference type="RefSeq" id="WP_232110433.1">
    <property type="nucleotide sequence ID" value="NZ_AP023396.1"/>
</dbReference>
<keyword evidence="2" id="KW-0472">Membrane</keyword>
<organism evidence="4 5">
    <name type="scientific">Nocardia wallacei</name>
    <dbReference type="NCBI Taxonomy" id="480035"/>
    <lineage>
        <taxon>Bacteria</taxon>
        <taxon>Bacillati</taxon>
        <taxon>Actinomycetota</taxon>
        <taxon>Actinomycetes</taxon>
        <taxon>Mycobacteriales</taxon>
        <taxon>Nocardiaceae</taxon>
        <taxon>Nocardia</taxon>
    </lineage>
</organism>
<name>A0A7G1KLK2_9NOCA</name>
<sequence>MRPPRFHWLALGCVGATAAVMWVTESGVADAADRFVFHLVNSVPDGGYRPLWVMQLLGVLGAPMAVAIAAFLTRRRRLAAGMLLLAPTKLLVEYDILKVLVDHERPGTVVPGAILRDVPAAGLAFPSGHAIIVFGMATLLSPYLDSRWRVGLFGAAVAAAVARVYLGAHTPLDVLGGATAGIALGALLNLVVGVPAPRPATTGRTDPRRKTLTGSGRRWHGSGEPKKGNRA</sequence>
<feature type="compositionally biased region" description="Basic and acidic residues" evidence="1">
    <location>
        <begin position="221"/>
        <end position="231"/>
    </location>
</feature>
<keyword evidence="5" id="KW-1185">Reference proteome</keyword>
<evidence type="ECO:0000313" key="5">
    <source>
        <dbReference type="Proteomes" id="UP000516173"/>
    </source>
</evidence>
<dbReference type="SMART" id="SM00014">
    <property type="entry name" value="acidPPc"/>
    <property type="match status" value="1"/>
</dbReference>
<dbReference type="Proteomes" id="UP000516173">
    <property type="component" value="Chromosome"/>
</dbReference>
<evidence type="ECO:0000256" key="1">
    <source>
        <dbReference type="SAM" id="MobiDB-lite"/>
    </source>
</evidence>
<evidence type="ECO:0000256" key="2">
    <source>
        <dbReference type="SAM" id="Phobius"/>
    </source>
</evidence>
<dbReference type="KEGG" id="nwl:NWFMUON74_38000"/>
<dbReference type="PANTHER" id="PTHR14969:SF13">
    <property type="entry name" value="AT30094P"/>
    <property type="match status" value="1"/>
</dbReference>
<reference evidence="4 5" key="1">
    <citation type="submission" date="2020-08" db="EMBL/GenBank/DDBJ databases">
        <title>Genome Sequencing of Nocardia wallacei strain FMUON74 and assembly.</title>
        <authorList>
            <person name="Toyokawa M."/>
            <person name="Uesaka K."/>
        </authorList>
    </citation>
    <scope>NUCLEOTIDE SEQUENCE [LARGE SCALE GENOMIC DNA]</scope>
    <source>
        <strain evidence="4 5">FMUON74</strain>
    </source>
</reference>
<keyword evidence="2" id="KW-1133">Transmembrane helix</keyword>
<dbReference type="GeneID" id="80348311"/>
<accession>A0A7G1KLK2</accession>
<proteinExistence type="predicted"/>
<dbReference type="PANTHER" id="PTHR14969">
    <property type="entry name" value="SPHINGOSINE-1-PHOSPHATE PHOSPHOHYDROLASE"/>
    <property type="match status" value="1"/>
</dbReference>
<dbReference type="Gene3D" id="1.20.144.10">
    <property type="entry name" value="Phosphatidic acid phosphatase type 2/haloperoxidase"/>
    <property type="match status" value="1"/>
</dbReference>
<dbReference type="InterPro" id="IPR000326">
    <property type="entry name" value="PAP2/HPO"/>
</dbReference>
<feature type="transmembrane region" description="Helical" evidence="2">
    <location>
        <begin position="150"/>
        <end position="168"/>
    </location>
</feature>
<dbReference type="CDD" id="cd01610">
    <property type="entry name" value="PAP2_like"/>
    <property type="match status" value="1"/>
</dbReference>
<feature type="region of interest" description="Disordered" evidence="1">
    <location>
        <begin position="198"/>
        <end position="231"/>
    </location>
</feature>
<dbReference type="Pfam" id="PF01569">
    <property type="entry name" value="PAP2"/>
    <property type="match status" value="1"/>
</dbReference>
<gene>
    <name evidence="4" type="ORF">NWFMUON74_38000</name>
</gene>
<protein>
    <recommendedName>
        <fullName evidence="3">Phosphatidic acid phosphatase type 2/haloperoxidase domain-containing protein</fullName>
    </recommendedName>
</protein>
<feature type="transmembrane region" description="Helical" evidence="2">
    <location>
        <begin position="51"/>
        <end position="72"/>
    </location>
</feature>
<evidence type="ECO:0000259" key="3">
    <source>
        <dbReference type="SMART" id="SM00014"/>
    </source>
</evidence>
<keyword evidence="2" id="KW-0812">Transmembrane</keyword>
<dbReference type="AlphaFoldDB" id="A0A7G1KLK2"/>
<feature type="transmembrane region" description="Helical" evidence="2">
    <location>
        <begin position="174"/>
        <end position="194"/>
    </location>
</feature>